<evidence type="ECO:0000313" key="2">
    <source>
        <dbReference type="EMBL" id="MBS7457542.1"/>
    </source>
</evidence>
<dbReference type="EMBL" id="JAGQFT020000006">
    <property type="protein sequence ID" value="MBS7457542.1"/>
    <property type="molecule type" value="Genomic_DNA"/>
</dbReference>
<reference evidence="1" key="2">
    <citation type="submission" date="2021-04" db="EMBL/GenBank/DDBJ databases">
        <authorList>
            <person name="Karlyshev A.V."/>
        </authorList>
    </citation>
    <scope>NUCLEOTIDE SEQUENCE</scope>
    <source>
        <strain evidence="1">LMG 29479</strain>
    </source>
</reference>
<reference evidence="2 3" key="1">
    <citation type="journal article" date="2021" name="Microbiol. Resour. Announc.">
        <title>Draft Genome Sequence of Coralloluteibacterium stylophorae LMG 29479T.</title>
        <authorList>
            <person name="Karlyshev A.V."/>
            <person name="Kudryashova E.B."/>
            <person name="Ariskina E.V."/>
            <person name="Conroy A.P."/>
            <person name="Abidueva E.Y."/>
        </authorList>
    </citation>
    <scope>NUCLEOTIDE SEQUENCE [LARGE SCALE GENOMIC DNA]</scope>
    <source>
        <strain evidence="2 3">LMG 29479</strain>
    </source>
</reference>
<keyword evidence="3" id="KW-1185">Reference proteome</keyword>
<accession>A0A8J8AZ64</accession>
<dbReference type="EMBL" id="JAGQFT010000176">
    <property type="protein sequence ID" value="MBR0563780.1"/>
    <property type="molecule type" value="Genomic_DNA"/>
</dbReference>
<organism evidence="1">
    <name type="scientific">Coralloluteibacterium stylophorae</name>
    <dbReference type="NCBI Taxonomy" id="1776034"/>
    <lineage>
        <taxon>Bacteria</taxon>
        <taxon>Pseudomonadati</taxon>
        <taxon>Pseudomonadota</taxon>
        <taxon>Gammaproteobacteria</taxon>
        <taxon>Lysobacterales</taxon>
        <taxon>Lysobacteraceae</taxon>
        <taxon>Coralloluteibacterium</taxon>
    </lineage>
</organism>
<protein>
    <submittedName>
        <fullName evidence="1">Uncharacterized protein</fullName>
    </submittedName>
</protein>
<proteinExistence type="predicted"/>
<dbReference type="AlphaFoldDB" id="A0A8J8AZ64"/>
<name>A0A8J8AZ64_9GAMM</name>
<gene>
    <name evidence="2" type="ORF">KB893_010385</name>
    <name evidence="1" type="ORF">KB893_14855</name>
</gene>
<evidence type="ECO:0000313" key="3">
    <source>
        <dbReference type="Proteomes" id="UP000675747"/>
    </source>
</evidence>
<evidence type="ECO:0000313" key="1">
    <source>
        <dbReference type="EMBL" id="MBR0563780.1"/>
    </source>
</evidence>
<sequence>MRLNGCGEGDAVVVVYTNGSRRLGVISSLSEHLLVLEDLHLGAVSIPVRDIASVTKQD</sequence>
<dbReference type="RefSeq" id="WP_211927674.1">
    <property type="nucleotide sequence ID" value="NZ_JAGQFT020000006.1"/>
</dbReference>
<dbReference type="Proteomes" id="UP000675747">
    <property type="component" value="Unassembled WGS sequence"/>
</dbReference>
<comment type="caution">
    <text evidence="1">The sequence shown here is derived from an EMBL/GenBank/DDBJ whole genome shotgun (WGS) entry which is preliminary data.</text>
</comment>